<accession>A0A517STG8</accession>
<dbReference type="EMBL" id="CP036272">
    <property type="protein sequence ID" value="QDT59425.1"/>
    <property type="molecule type" value="Genomic_DNA"/>
</dbReference>
<protein>
    <submittedName>
        <fullName evidence="1">Uncharacterized protein</fullName>
    </submittedName>
</protein>
<keyword evidence="2" id="KW-1185">Reference proteome</keyword>
<dbReference type="RefSeq" id="WP_145271295.1">
    <property type="nucleotide sequence ID" value="NZ_CP036272.1"/>
</dbReference>
<dbReference type="AlphaFoldDB" id="A0A517STG8"/>
<name>A0A517STG8_9BACT</name>
<reference evidence="1 2" key="1">
    <citation type="submission" date="2019-02" db="EMBL/GenBank/DDBJ databases">
        <title>Deep-cultivation of Planctomycetes and their phenomic and genomic characterization uncovers novel biology.</title>
        <authorList>
            <person name="Wiegand S."/>
            <person name="Jogler M."/>
            <person name="Boedeker C."/>
            <person name="Pinto D."/>
            <person name="Vollmers J."/>
            <person name="Rivas-Marin E."/>
            <person name="Kohn T."/>
            <person name="Peeters S.H."/>
            <person name="Heuer A."/>
            <person name="Rast P."/>
            <person name="Oberbeckmann S."/>
            <person name="Bunk B."/>
            <person name="Jeske O."/>
            <person name="Meyerdierks A."/>
            <person name="Storesund J.E."/>
            <person name="Kallscheuer N."/>
            <person name="Luecker S."/>
            <person name="Lage O.M."/>
            <person name="Pohl T."/>
            <person name="Merkel B.J."/>
            <person name="Hornburger P."/>
            <person name="Mueller R.-W."/>
            <person name="Bruemmer F."/>
            <person name="Labrenz M."/>
            <person name="Spormann A.M."/>
            <person name="Op den Camp H."/>
            <person name="Overmann J."/>
            <person name="Amann R."/>
            <person name="Jetten M.S.M."/>
            <person name="Mascher T."/>
            <person name="Medema M.H."/>
            <person name="Devos D.P."/>
            <person name="Kaster A.-K."/>
            <person name="Ovreas L."/>
            <person name="Rohde M."/>
            <person name="Galperin M.Y."/>
            <person name="Jogler C."/>
        </authorList>
    </citation>
    <scope>NUCLEOTIDE SEQUENCE [LARGE SCALE GENOMIC DNA]</scope>
    <source>
        <strain evidence="1 2">SV_7m_r</strain>
    </source>
</reference>
<organism evidence="1 2">
    <name type="scientific">Stieleria bergensis</name>
    <dbReference type="NCBI Taxonomy" id="2528025"/>
    <lineage>
        <taxon>Bacteria</taxon>
        <taxon>Pseudomonadati</taxon>
        <taxon>Planctomycetota</taxon>
        <taxon>Planctomycetia</taxon>
        <taxon>Pirellulales</taxon>
        <taxon>Pirellulaceae</taxon>
        <taxon>Stieleria</taxon>
    </lineage>
</organism>
<proteinExistence type="predicted"/>
<gene>
    <name evidence="1" type="ORF">SV7mr_19320</name>
</gene>
<evidence type="ECO:0000313" key="2">
    <source>
        <dbReference type="Proteomes" id="UP000315003"/>
    </source>
</evidence>
<sequence>MSASSDVPKKRFKIRYSDLLIDGIHIECITWRLRFAVQVGEQNRDDKSMTQRQLVKPDDELIDSLSQIGIEAHPVREGLMLEALAELKHGPAGLGLLLDAHLESNRMTEDKGPAPTTVLQKSMVLFTTT</sequence>
<evidence type="ECO:0000313" key="1">
    <source>
        <dbReference type="EMBL" id="QDT59425.1"/>
    </source>
</evidence>
<dbReference type="Proteomes" id="UP000315003">
    <property type="component" value="Chromosome"/>
</dbReference>